<dbReference type="EMBL" id="AZRL01000021">
    <property type="protein sequence ID" value="PNR95585.1"/>
    <property type="molecule type" value="Genomic_DNA"/>
</dbReference>
<evidence type="ECO:0000313" key="3">
    <source>
        <dbReference type="Proteomes" id="UP000236434"/>
    </source>
</evidence>
<organism evidence="2 3">
    <name type="scientific">Petrotoga olearia DSM 13574</name>
    <dbReference type="NCBI Taxonomy" id="1122955"/>
    <lineage>
        <taxon>Bacteria</taxon>
        <taxon>Thermotogati</taxon>
        <taxon>Thermotogota</taxon>
        <taxon>Thermotogae</taxon>
        <taxon>Petrotogales</taxon>
        <taxon>Petrotogaceae</taxon>
        <taxon>Petrotoga</taxon>
    </lineage>
</organism>
<dbReference type="RefSeq" id="WP_425440346.1">
    <property type="nucleotide sequence ID" value="NZ_AZRL01000021.1"/>
</dbReference>
<dbReference type="GO" id="GO:0004803">
    <property type="term" value="F:transposase activity"/>
    <property type="evidence" value="ECO:0007669"/>
    <property type="project" value="InterPro"/>
</dbReference>
<evidence type="ECO:0000313" key="2">
    <source>
        <dbReference type="EMBL" id="PNR95585.1"/>
    </source>
</evidence>
<evidence type="ECO:0000259" key="1">
    <source>
        <dbReference type="Pfam" id="PF01609"/>
    </source>
</evidence>
<name>A0A2K1NYG8_9BACT</name>
<dbReference type="InterPro" id="IPR012337">
    <property type="entry name" value="RNaseH-like_sf"/>
</dbReference>
<reference evidence="2 3" key="1">
    <citation type="submission" date="2013-12" db="EMBL/GenBank/DDBJ databases">
        <title>Comparative genomics of Petrotoga isolates.</title>
        <authorList>
            <person name="Nesbo C.L."/>
            <person name="Charchuk R."/>
            <person name="Chow K."/>
        </authorList>
    </citation>
    <scope>NUCLEOTIDE SEQUENCE [LARGE SCALE GENOMIC DNA]</scope>
    <source>
        <strain evidence="2 3">DSM 13574</strain>
    </source>
</reference>
<dbReference type="Proteomes" id="UP000236434">
    <property type="component" value="Unassembled WGS sequence"/>
</dbReference>
<comment type="caution">
    <text evidence="2">The sequence shown here is derived from an EMBL/GenBank/DDBJ whole genome shotgun (WGS) entry which is preliminary data.</text>
</comment>
<dbReference type="Pfam" id="PF01609">
    <property type="entry name" value="DDE_Tnp_1"/>
    <property type="match status" value="1"/>
</dbReference>
<dbReference type="PANTHER" id="PTHR34614">
    <property type="match status" value="1"/>
</dbReference>
<gene>
    <name evidence="2" type="ORF">X929_07885</name>
</gene>
<dbReference type="SUPFAM" id="SSF53098">
    <property type="entry name" value="Ribonuclease H-like"/>
    <property type="match status" value="1"/>
</dbReference>
<accession>A0A2K1NYG8</accession>
<dbReference type="InterPro" id="IPR047654">
    <property type="entry name" value="IS1634_transpos"/>
</dbReference>
<feature type="domain" description="Transposase IS4-like" evidence="1">
    <location>
        <begin position="197"/>
        <end position="462"/>
    </location>
</feature>
<dbReference type="GO" id="GO:0006313">
    <property type="term" value="P:DNA transposition"/>
    <property type="evidence" value="ECO:0007669"/>
    <property type="project" value="InterPro"/>
</dbReference>
<dbReference type="InterPro" id="IPR002559">
    <property type="entry name" value="Transposase_11"/>
</dbReference>
<protein>
    <recommendedName>
        <fullName evidence="1">Transposase IS4-like domain-containing protein</fullName>
    </recommendedName>
</protein>
<dbReference type="PANTHER" id="PTHR34614:SF2">
    <property type="entry name" value="TRANSPOSASE IS4-LIKE DOMAIN-CONTAINING PROTEIN"/>
    <property type="match status" value="1"/>
</dbReference>
<dbReference type="NCBIfam" id="NF033559">
    <property type="entry name" value="transpos_IS1634"/>
    <property type="match status" value="1"/>
</dbReference>
<dbReference type="GO" id="GO:0003677">
    <property type="term" value="F:DNA binding"/>
    <property type="evidence" value="ECO:0007669"/>
    <property type="project" value="InterPro"/>
</dbReference>
<dbReference type="AlphaFoldDB" id="A0A2K1NYG8"/>
<proteinExistence type="predicted"/>
<sequence length="557" mass="66160">MYVRTVKNNQGKEYLRIVESYRENGKNKQKIIANLGRIDTISRKEVENIVDKLVQIYDIKGYVNLNSVEEAPDKKNYGVKVIVDRLFERYEMDKFFEKMDKKARFDVEDLLKIMVMNRIIEPKSKLGIFNELDYYGFKRKRPEGSSRMDEAETGEEGIALQWMYRTLDVLAQKKEELEKHLYRQRMSLFNSVVDLVFYDVTTLAFETQQTNELLQMGYSKDKKFNESQVVLGMSIDRDRMPVSFDIYPGNTFEGHTFKDTIEVMKKRYQLGKVIVVCDRGMMSRTNMEIVENSDYEFIVGKSIKQLKKVDIFDGGFTEIAKGIEYREIEYEGKRLLIIHSEERAEKDRKDRIRLIEKAKKMLKDGNIETKSKRGAKKYLKTKNEVDYTLDIQKIEKDEKYDGYYGIITNTQLNPKQILEQYHTLWKVEESFRTLKNYLETRPIFHWTQKRIKGHIVMSFVSYIMQRTLELELERNNIEYSHEKIREAIKNMEYIDIKPNEQHFAIRTNMNLLAQKILKILNIPIPKVVTPYEEFVEKLKLQNENKENKGLERSKAKV</sequence>